<dbReference type="AlphaFoldDB" id="A0A6B0UUV4"/>
<organism evidence="1">
    <name type="scientific">Ixodes ricinus</name>
    <name type="common">Common tick</name>
    <name type="synonym">Acarus ricinus</name>
    <dbReference type="NCBI Taxonomy" id="34613"/>
    <lineage>
        <taxon>Eukaryota</taxon>
        <taxon>Metazoa</taxon>
        <taxon>Ecdysozoa</taxon>
        <taxon>Arthropoda</taxon>
        <taxon>Chelicerata</taxon>
        <taxon>Arachnida</taxon>
        <taxon>Acari</taxon>
        <taxon>Parasitiformes</taxon>
        <taxon>Ixodida</taxon>
        <taxon>Ixodoidea</taxon>
        <taxon>Ixodidae</taxon>
        <taxon>Ixodinae</taxon>
        <taxon>Ixodes</taxon>
    </lineage>
</organism>
<name>A0A6B0UUV4_IXORI</name>
<evidence type="ECO:0000313" key="1">
    <source>
        <dbReference type="EMBL" id="MXU93331.1"/>
    </source>
</evidence>
<proteinExistence type="predicted"/>
<dbReference type="EMBL" id="GIFC01011248">
    <property type="protein sequence ID" value="MXU93331.1"/>
    <property type="molecule type" value="Transcribed_RNA"/>
</dbReference>
<sequence>MAWQTTGRWMGATGLAALPSRGGGTSCRKWPRNRSSALSTASGLTWWYGWVSTTSPLASKVVVSEPRRPLTTNPRFASRNHRSWFVDVPTQYAMTPLAPGSSTPAGRTPMPMFCRRTSSSVLPSQTEQRQPTSHLSFCRAICIL</sequence>
<accession>A0A6B0UUV4</accession>
<protein>
    <submittedName>
        <fullName evidence="1">Uncharacterized protein</fullName>
    </submittedName>
</protein>
<reference evidence="1" key="1">
    <citation type="submission" date="2019-12" db="EMBL/GenBank/DDBJ databases">
        <title>An insight into the sialome of adult female Ixodes ricinus ticks feeding for 6 days.</title>
        <authorList>
            <person name="Perner J."/>
            <person name="Ribeiro J.M.C."/>
        </authorList>
    </citation>
    <scope>NUCLEOTIDE SEQUENCE</scope>
    <source>
        <strain evidence="1">Semi-engorged</strain>
        <tissue evidence="1">Salivary glands</tissue>
    </source>
</reference>